<keyword evidence="3" id="KW-1185">Reference proteome</keyword>
<evidence type="ECO:0000256" key="1">
    <source>
        <dbReference type="SAM" id="Coils"/>
    </source>
</evidence>
<name>A0A0B7GPW1_TREPH</name>
<proteinExistence type="predicted"/>
<gene>
    <name evidence="2" type="ORF">TPHV1_10151</name>
</gene>
<evidence type="ECO:0000313" key="3">
    <source>
        <dbReference type="Proteomes" id="UP000042527"/>
    </source>
</evidence>
<protein>
    <recommendedName>
        <fullName evidence="4">DUF1351 domain-containing protein</fullName>
    </recommendedName>
</protein>
<keyword evidence="1" id="KW-0175">Coiled coil</keyword>
<accession>A0A0B7GPW1</accession>
<dbReference type="InterPro" id="IPR009785">
    <property type="entry name" value="Prophage_Lj928_Orf309"/>
</dbReference>
<evidence type="ECO:0008006" key="4">
    <source>
        <dbReference type="Google" id="ProtNLM"/>
    </source>
</evidence>
<dbReference type="GeneID" id="57753491"/>
<dbReference type="EMBL" id="CDNC01000001">
    <property type="protein sequence ID" value="CEM60483.1"/>
    <property type="molecule type" value="Genomic_DNA"/>
</dbReference>
<reference evidence="3" key="1">
    <citation type="submission" date="2015-01" db="EMBL/GenBank/DDBJ databases">
        <authorList>
            <person name="Manzoor Shahid"/>
            <person name="Zubair Saima"/>
        </authorList>
    </citation>
    <scope>NUCLEOTIDE SEQUENCE [LARGE SCALE GENOMIC DNA]</scope>
    <source>
        <strain evidence="3">V1</strain>
    </source>
</reference>
<evidence type="ECO:0000313" key="2">
    <source>
        <dbReference type="EMBL" id="CEM60483.1"/>
    </source>
</evidence>
<dbReference type="Proteomes" id="UP000042527">
    <property type="component" value="Unassembled WGS sequence"/>
</dbReference>
<dbReference type="AlphaFoldDB" id="A0A0B7GPW1"/>
<dbReference type="Gene3D" id="3.90.320.10">
    <property type="match status" value="1"/>
</dbReference>
<organism evidence="2 3">
    <name type="scientific">Treponema phagedenis</name>
    <dbReference type="NCBI Taxonomy" id="162"/>
    <lineage>
        <taxon>Bacteria</taxon>
        <taxon>Pseudomonadati</taxon>
        <taxon>Spirochaetota</taxon>
        <taxon>Spirochaetia</taxon>
        <taxon>Spirochaetales</taxon>
        <taxon>Treponemataceae</taxon>
        <taxon>Treponema</taxon>
    </lineage>
</organism>
<dbReference type="RefSeq" id="WP_044634219.1">
    <property type="nucleotide sequence ID" value="NZ_CDNC01000001.1"/>
</dbReference>
<dbReference type="Pfam" id="PF07083">
    <property type="entry name" value="DUF1351"/>
    <property type="match status" value="1"/>
</dbReference>
<sequence>MLNRQSCNLQDNKFVFDEQTHTYKVNDVVIPSVTQIIRSVTGEDLSHIPQRNLKAAADRGTAIHKEIETGNIQSAEAKWIEKNINRSACLFEAMFYHNHNGFMFAGTADIVGTDILFDIKSQAKENIPLWTLQLNLYNLFFKSKKLKVLHVPNTGIFKVYDIPFLSEEAIQEVFDCYQSKKILKEFNTMAKQTKEIVAQPIALSLEVYTQNVGELTTNAKELKEQVKNQIKLYKAENYTPENIDAAKKDKAELNKSAKLLNDKRIEIERAFMAPIEEFKTTVNETVSLIKTASNAIDEIVKEVEAQDKAVKKATIIEYFNSLNFDLVDFALLFNEKWLNKTMKLDDVFAELNSKTEKIKNDLKILDRLGEDEAKEFYLSTLDLDAAFAKADEIKANRERLAKVENQKTVIEQIEDIPSIEAAPFMAEQGQTEIVDVTGLLQEPQAAQTATAQLYTVQFSVSGSETQLLALQSFMDEQDLEYQFLK</sequence>
<dbReference type="InterPro" id="IPR011604">
    <property type="entry name" value="PDDEXK-like_dom_sf"/>
</dbReference>
<feature type="coiled-coil region" evidence="1">
    <location>
        <begin position="205"/>
        <end position="270"/>
    </location>
</feature>